<dbReference type="InterPro" id="IPR007267">
    <property type="entry name" value="GtrA_DPMS_TM"/>
</dbReference>
<feature type="transmembrane region" description="Helical" evidence="5">
    <location>
        <begin position="75"/>
        <end position="95"/>
    </location>
</feature>
<dbReference type="EMBL" id="JBHSTM010000003">
    <property type="protein sequence ID" value="MFC6424147.1"/>
    <property type="molecule type" value="Genomic_DNA"/>
</dbReference>
<accession>A0ABW1X8S9</accession>
<evidence type="ECO:0000256" key="3">
    <source>
        <dbReference type="ARBA" id="ARBA00022989"/>
    </source>
</evidence>
<feature type="transmembrane region" description="Helical" evidence="5">
    <location>
        <begin position="43"/>
        <end position="63"/>
    </location>
</feature>
<feature type="domain" description="GtrA/DPMS transmembrane" evidence="6">
    <location>
        <begin position="16"/>
        <end position="123"/>
    </location>
</feature>
<evidence type="ECO:0000256" key="5">
    <source>
        <dbReference type="SAM" id="Phobius"/>
    </source>
</evidence>
<keyword evidence="4 5" id="KW-0472">Membrane</keyword>
<keyword evidence="3 5" id="KW-1133">Transmembrane helix</keyword>
<proteinExistence type="predicted"/>
<feature type="transmembrane region" description="Helical" evidence="5">
    <location>
        <begin position="17"/>
        <end position="37"/>
    </location>
</feature>
<organism evidence="7 8">
    <name type="scientific">Oerskovia paurometabola</name>
    <dbReference type="NCBI Taxonomy" id="162170"/>
    <lineage>
        <taxon>Bacteria</taxon>
        <taxon>Bacillati</taxon>
        <taxon>Actinomycetota</taxon>
        <taxon>Actinomycetes</taxon>
        <taxon>Micrococcales</taxon>
        <taxon>Cellulomonadaceae</taxon>
        <taxon>Oerskovia</taxon>
    </lineage>
</organism>
<evidence type="ECO:0000256" key="2">
    <source>
        <dbReference type="ARBA" id="ARBA00022692"/>
    </source>
</evidence>
<evidence type="ECO:0000313" key="8">
    <source>
        <dbReference type="Proteomes" id="UP001596305"/>
    </source>
</evidence>
<name>A0ABW1X8S9_9CELL</name>
<comment type="caution">
    <text evidence="7">The sequence shown here is derived from an EMBL/GenBank/DDBJ whole genome shotgun (WGS) entry which is preliminary data.</text>
</comment>
<feature type="transmembrane region" description="Helical" evidence="5">
    <location>
        <begin position="107"/>
        <end position="127"/>
    </location>
</feature>
<protein>
    <submittedName>
        <fullName evidence="7">GtrA family protein</fullName>
    </submittedName>
</protein>
<keyword evidence="2 5" id="KW-0812">Transmembrane</keyword>
<dbReference type="Proteomes" id="UP001596305">
    <property type="component" value="Unassembled WGS sequence"/>
</dbReference>
<dbReference type="Pfam" id="PF04138">
    <property type="entry name" value="GtrA_DPMS_TM"/>
    <property type="match status" value="1"/>
</dbReference>
<evidence type="ECO:0000259" key="6">
    <source>
        <dbReference type="Pfam" id="PF04138"/>
    </source>
</evidence>
<reference evidence="8" key="1">
    <citation type="journal article" date="2019" name="Int. J. Syst. Evol. Microbiol.">
        <title>The Global Catalogue of Microorganisms (GCM) 10K type strain sequencing project: providing services to taxonomists for standard genome sequencing and annotation.</title>
        <authorList>
            <consortium name="The Broad Institute Genomics Platform"/>
            <consortium name="The Broad Institute Genome Sequencing Center for Infectious Disease"/>
            <person name="Wu L."/>
            <person name="Ma J."/>
        </authorList>
    </citation>
    <scope>NUCLEOTIDE SEQUENCE [LARGE SCALE GENOMIC DNA]</scope>
    <source>
        <strain evidence="8">CCUG 47105</strain>
    </source>
</reference>
<comment type="subcellular location">
    <subcellularLocation>
        <location evidence="1">Membrane</location>
        <topology evidence="1">Multi-pass membrane protein</topology>
    </subcellularLocation>
</comment>
<gene>
    <name evidence="7" type="ORF">ACFP71_04870</name>
</gene>
<evidence type="ECO:0000256" key="4">
    <source>
        <dbReference type="ARBA" id="ARBA00023136"/>
    </source>
</evidence>
<evidence type="ECO:0000256" key="1">
    <source>
        <dbReference type="ARBA" id="ARBA00004141"/>
    </source>
</evidence>
<sequence>MSNVPAPRSLRDSGIRFLLVGGLNTVGTGVLLALLATVMTPQLAYTVVFAAGVVFSTLMAGRFVYGVRLGTGGKLAYAACYLVVYLIGLGVVTLLERTGLPSSASALVVLVTAPLTFVGGRLIARLVHTNTIRDRGQSS</sequence>
<keyword evidence="8" id="KW-1185">Reference proteome</keyword>
<evidence type="ECO:0000313" key="7">
    <source>
        <dbReference type="EMBL" id="MFC6424147.1"/>
    </source>
</evidence>
<dbReference type="RefSeq" id="WP_204807940.1">
    <property type="nucleotide sequence ID" value="NZ_BAAAIY010000003.1"/>
</dbReference>